<evidence type="ECO:0000313" key="2">
    <source>
        <dbReference type="EMBL" id="KGN32170.1"/>
    </source>
</evidence>
<dbReference type="STRING" id="1385520.N802_10655"/>
<dbReference type="AlphaFoldDB" id="A0A0A0J479"/>
<name>A0A0A0J479_9MICO</name>
<accession>A0A0A0J479</accession>
<evidence type="ECO:0008006" key="4">
    <source>
        <dbReference type="Google" id="ProtNLM"/>
    </source>
</evidence>
<dbReference type="EMBL" id="AVPJ01000008">
    <property type="protein sequence ID" value="KGN32170.1"/>
    <property type="molecule type" value="Genomic_DNA"/>
</dbReference>
<evidence type="ECO:0000313" key="3">
    <source>
        <dbReference type="Proteomes" id="UP000030002"/>
    </source>
</evidence>
<reference evidence="2 3" key="1">
    <citation type="submission" date="2013-08" db="EMBL/GenBank/DDBJ databases">
        <title>The genome sequence of Knoellia sinensis.</title>
        <authorList>
            <person name="Zhu W."/>
            <person name="Wang G."/>
        </authorList>
    </citation>
    <scope>NUCLEOTIDE SEQUENCE [LARGE SCALE GENOMIC DNA]</scope>
    <source>
        <strain evidence="2 3">KCTC 19936</strain>
    </source>
</reference>
<gene>
    <name evidence="2" type="ORF">N802_10655</name>
</gene>
<keyword evidence="3" id="KW-1185">Reference proteome</keyword>
<organism evidence="2 3">
    <name type="scientific">Knoellia sinensis KCTC 19936</name>
    <dbReference type="NCBI Taxonomy" id="1385520"/>
    <lineage>
        <taxon>Bacteria</taxon>
        <taxon>Bacillati</taxon>
        <taxon>Actinomycetota</taxon>
        <taxon>Actinomycetes</taxon>
        <taxon>Micrococcales</taxon>
        <taxon>Intrasporangiaceae</taxon>
        <taxon>Knoellia</taxon>
    </lineage>
</organism>
<proteinExistence type="predicted"/>
<feature type="region of interest" description="Disordered" evidence="1">
    <location>
        <begin position="1"/>
        <end position="24"/>
    </location>
</feature>
<evidence type="ECO:0000256" key="1">
    <source>
        <dbReference type="SAM" id="MobiDB-lite"/>
    </source>
</evidence>
<protein>
    <recommendedName>
        <fullName evidence="4">DUF3558 domain-containing protein</fullName>
    </recommendedName>
</protein>
<comment type="caution">
    <text evidence="2">The sequence shown here is derived from an EMBL/GenBank/DDBJ whole genome shotgun (WGS) entry which is preliminary data.</text>
</comment>
<sequence length="290" mass="30390">MEAASAAPVAASAPDRDLGPDPGADGYRTLNLCALVTPRELEPAFHKEGGTGKVIGEVGGPGACDYRHENDKGTRARMEFADPRAEMPVDVRTTDPGTNKVDSSDAGVLVHDAAVAVVHVLSKSGYIVKVTGPGDTVDAQRLTLALSKKVRERLGADAPLPRLEVPDTALSRQDICAAAKEADVMGALRVTGSVKSSVDGRVCEFPDGFWVSFSVMGNLPATTSSAGELHIAGKAAQVTSNCEILVPLRRAPKGSWWEQDSLFAGAKDESPAACDRLIRALDPLVTHLTG</sequence>
<dbReference type="Proteomes" id="UP000030002">
    <property type="component" value="Unassembled WGS sequence"/>
</dbReference>
<feature type="compositionally biased region" description="Low complexity" evidence="1">
    <location>
        <begin position="1"/>
        <end position="13"/>
    </location>
</feature>